<dbReference type="Gene3D" id="3.20.20.140">
    <property type="entry name" value="Metal-dependent hydrolases"/>
    <property type="match status" value="1"/>
</dbReference>
<dbReference type="SUPFAM" id="SSF51338">
    <property type="entry name" value="Composite domain of metallo-dependent hydrolases"/>
    <property type="match status" value="1"/>
</dbReference>
<keyword evidence="4" id="KW-0479">Metal-binding</keyword>
<dbReference type="InterPro" id="IPR004722">
    <property type="entry name" value="DHOase"/>
</dbReference>
<keyword evidence="5" id="KW-0378">Hydrolase</keyword>
<keyword evidence="6" id="KW-0665">Pyrimidine biosynthesis</keyword>
<evidence type="ECO:0000256" key="6">
    <source>
        <dbReference type="ARBA" id="ARBA00022975"/>
    </source>
</evidence>
<name>A0A923NEF2_9FIRM</name>
<evidence type="ECO:0000256" key="2">
    <source>
        <dbReference type="ARBA" id="ARBA00002368"/>
    </source>
</evidence>
<evidence type="ECO:0000256" key="3">
    <source>
        <dbReference type="ARBA" id="ARBA00010286"/>
    </source>
</evidence>
<dbReference type="GO" id="GO:0006145">
    <property type="term" value="P:purine nucleobase catabolic process"/>
    <property type="evidence" value="ECO:0007669"/>
    <property type="project" value="TreeGrafter"/>
</dbReference>
<dbReference type="Proteomes" id="UP000644115">
    <property type="component" value="Unassembled WGS sequence"/>
</dbReference>
<accession>A0A923NEF2</accession>
<organism evidence="8 9">
    <name type="scientific">Lentihominibacter faecis</name>
    <dbReference type="NCBI Taxonomy" id="2764712"/>
    <lineage>
        <taxon>Bacteria</taxon>
        <taxon>Bacillati</taxon>
        <taxon>Bacillota</taxon>
        <taxon>Clostridia</taxon>
        <taxon>Peptostreptococcales</taxon>
        <taxon>Anaerovoracaceae</taxon>
        <taxon>Lentihominibacter</taxon>
    </lineage>
</organism>
<dbReference type="GO" id="GO:0046872">
    <property type="term" value="F:metal ion binding"/>
    <property type="evidence" value="ECO:0007669"/>
    <property type="project" value="UniProtKB-KW"/>
</dbReference>
<dbReference type="InterPro" id="IPR011059">
    <property type="entry name" value="Metal-dep_hydrolase_composite"/>
</dbReference>
<reference evidence="8" key="1">
    <citation type="submission" date="2020-08" db="EMBL/GenBank/DDBJ databases">
        <authorList>
            <person name="Liu C."/>
            <person name="Sun Q."/>
        </authorList>
    </citation>
    <scope>NUCLEOTIDE SEQUENCE</scope>
    <source>
        <strain evidence="8">BX16</strain>
    </source>
</reference>
<dbReference type="PROSITE" id="PS00483">
    <property type="entry name" value="DIHYDROOROTASE_2"/>
    <property type="match status" value="1"/>
</dbReference>
<dbReference type="AlphaFoldDB" id="A0A923NEF2"/>
<dbReference type="GO" id="GO:0006221">
    <property type="term" value="P:pyrimidine nucleotide biosynthetic process"/>
    <property type="evidence" value="ECO:0007669"/>
    <property type="project" value="UniProtKB-KW"/>
</dbReference>
<comment type="cofactor">
    <cofactor evidence="1">
        <name>Zn(2+)</name>
        <dbReference type="ChEBI" id="CHEBI:29105"/>
    </cofactor>
</comment>
<evidence type="ECO:0000256" key="5">
    <source>
        <dbReference type="ARBA" id="ARBA00022801"/>
    </source>
</evidence>
<dbReference type="InterPro" id="IPR032466">
    <property type="entry name" value="Metal_Hydrolase"/>
</dbReference>
<dbReference type="Pfam" id="PF12890">
    <property type="entry name" value="DHOase"/>
    <property type="match status" value="1"/>
</dbReference>
<keyword evidence="9" id="KW-1185">Reference proteome</keyword>
<dbReference type="SUPFAM" id="SSF51556">
    <property type="entry name" value="Metallo-dependent hydrolases"/>
    <property type="match status" value="1"/>
</dbReference>
<evidence type="ECO:0000259" key="7">
    <source>
        <dbReference type="Pfam" id="PF12890"/>
    </source>
</evidence>
<evidence type="ECO:0000256" key="4">
    <source>
        <dbReference type="ARBA" id="ARBA00022723"/>
    </source>
</evidence>
<sequence length="403" mass="45202">MRDTWNTAIKISDIRTEDRERFASLGIDFSSFSNCYILPGFADVHVHLREPGFLYKETIQTGTMAAAAGGFTDIFSMPNLDPCPDSREHLQVQLDAIRKDAKVHVYPYGAITVGEKGEQLADLRAMASDVIAFTDDGKGVASEDYMRQAMKQAKELGRIIVAHCEDESYPKESSESEWKQLTRDIRLVRETGCSYHVCHISTRESVELVRSAKAEGLDITCETAPHYLVLSRDDIEDHGRFKMNPPIKGKEDQAALLEALRDGTIDMIATDHAPHSAEEKAKGFSGSAFGIVGMETAFPVLYTHLVTKGKLTLQELIKLMHTNPRKRFGLPLNRHGLKEELEKEKPSFAVWDLEHSYGIDPQKFQSKGRSCPFEDWNVRGRCLLTVVDGRTIWNAANAGKENR</sequence>
<dbReference type="InterPro" id="IPR050138">
    <property type="entry name" value="DHOase/Allantoinase_Hydrolase"/>
</dbReference>
<dbReference type="GO" id="GO:0005737">
    <property type="term" value="C:cytoplasm"/>
    <property type="evidence" value="ECO:0007669"/>
    <property type="project" value="TreeGrafter"/>
</dbReference>
<gene>
    <name evidence="8" type="ORF">H8876_03850</name>
</gene>
<dbReference type="PROSITE" id="PS00482">
    <property type="entry name" value="DIHYDROOROTASE_1"/>
    <property type="match status" value="1"/>
</dbReference>
<protein>
    <submittedName>
        <fullName evidence="8">Dihydroorotase</fullName>
    </submittedName>
</protein>
<feature type="domain" description="Dihydroorotase catalytic" evidence="7">
    <location>
        <begin position="37"/>
        <end position="172"/>
    </location>
</feature>
<comment type="function">
    <text evidence="2">Catalyzes the reversible cyclization of carbamoyl aspartate to dihydroorotate.</text>
</comment>
<proteinExistence type="inferred from homology"/>
<dbReference type="CDD" id="cd01317">
    <property type="entry name" value="DHOase_IIa"/>
    <property type="match status" value="1"/>
</dbReference>
<evidence type="ECO:0000256" key="1">
    <source>
        <dbReference type="ARBA" id="ARBA00001947"/>
    </source>
</evidence>
<dbReference type="GO" id="GO:0004038">
    <property type="term" value="F:allantoinase activity"/>
    <property type="evidence" value="ECO:0007669"/>
    <property type="project" value="TreeGrafter"/>
</dbReference>
<dbReference type="EMBL" id="JACRWC010000051">
    <property type="protein sequence ID" value="MBC5999132.1"/>
    <property type="molecule type" value="Genomic_DNA"/>
</dbReference>
<dbReference type="InterPro" id="IPR002195">
    <property type="entry name" value="Dihydroorotase_CS"/>
</dbReference>
<dbReference type="InterPro" id="IPR024403">
    <property type="entry name" value="DHOase_cat"/>
</dbReference>
<dbReference type="NCBIfam" id="TIGR00857">
    <property type="entry name" value="pyrC_multi"/>
    <property type="match status" value="1"/>
</dbReference>
<dbReference type="Gene3D" id="2.30.40.10">
    <property type="entry name" value="Urease, subunit C, domain 1"/>
    <property type="match status" value="1"/>
</dbReference>
<dbReference type="PANTHER" id="PTHR43668">
    <property type="entry name" value="ALLANTOINASE"/>
    <property type="match status" value="1"/>
</dbReference>
<evidence type="ECO:0000313" key="8">
    <source>
        <dbReference type="EMBL" id="MBC5999132.1"/>
    </source>
</evidence>
<comment type="caution">
    <text evidence="8">The sequence shown here is derived from an EMBL/GenBank/DDBJ whole genome shotgun (WGS) entry which is preliminary data.</text>
</comment>
<dbReference type="GO" id="GO:0004151">
    <property type="term" value="F:dihydroorotase activity"/>
    <property type="evidence" value="ECO:0007669"/>
    <property type="project" value="InterPro"/>
</dbReference>
<dbReference type="RefSeq" id="WP_249286604.1">
    <property type="nucleotide sequence ID" value="NZ_JACRWC010000051.1"/>
</dbReference>
<dbReference type="PANTHER" id="PTHR43668:SF2">
    <property type="entry name" value="ALLANTOINASE"/>
    <property type="match status" value="1"/>
</dbReference>
<comment type="similarity">
    <text evidence="3">Belongs to the metallo-dependent hydrolases superfamily. DHOase family. Class I DHOase subfamily.</text>
</comment>
<evidence type="ECO:0000313" key="9">
    <source>
        <dbReference type="Proteomes" id="UP000644115"/>
    </source>
</evidence>